<dbReference type="Pfam" id="PF12937">
    <property type="entry name" value="F-box-like"/>
    <property type="match status" value="1"/>
</dbReference>
<dbReference type="InterPro" id="IPR032675">
    <property type="entry name" value="LRR_dom_sf"/>
</dbReference>
<dbReference type="OrthoDB" id="512036at2759"/>
<gene>
    <name evidence="3" type="ORF">BCR35DRAFT_308768</name>
</gene>
<dbReference type="PROSITE" id="PS50181">
    <property type="entry name" value="FBOX"/>
    <property type="match status" value="1"/>
</dbReference>
<proteinExistence type="predicted"/>
<dbReference type="EMBL" id="MCGR01000067">
    <property type="protein sequence ID" value="ORY63807.1"/>
    <property type="molecule type" value="Genomic_DNA"/>
</dbReference>
<protein>
    <recommendedName>
        <fullName evidence="2">F-box domain-containing protein</fullName>
    </recommendedName>
</protein>
<accession>A0A1Y2DX42</accession>
<evidence type="ECO:0000313" key="4">
    <source>
        <dbReference type="Proteomes" id="UP000193467"/>
    </source>
</evidence>
<dbReference type="InterPro" id="IPR001810">
    <property type="entry name" value="F-box_dom"/>
</dbReference>
<name>A0A1Y2DX42_9BASI</name>
<dbReference type="CDD" id="cd09917">
    <property type="entry name" value="F-box_SF"/>
    <property type="match status" value="1"/>
</dbReference>
<evidence type="ECO:0000313" key="3">
    <source>
        <dbReference type="EMBL" id="ORY63807.1"/>
    </source>
</evidence>
<dbReference type="Gene3D" id="3.80.10.10">
    <property type="entry name" value="Ribonuclease Inhibitor"/>
    <property type="match status" value="1"/>
</dbReference>
<dbReference type="SUPFAM" id="SSF81383">
    <property type="entry name" value="F-box domain"/>
    <property type="match status" value="1"/>
</dbReference>
<comment type="caution">
    <text evidence="3">The sequence shown here is derived from an EMBL/GenBank/DDBJ whole genome shotgun (WGS) entry which is preliminary data.</text>
</comment>
<dbReference type="Proteomes" id="UP000193467">
    <property type="component" value="Unassembled WGS sequence"/>
</dbReference>
<sequence>MDELEAGSLKAAGDERSDKNASPAPLEIPSDSTSRLEAEKIASAELEQSQDAADLQHQVEQLSVTPNRTPTSLHDLPDELFDAIAAFVPPADLRNLALVSRRWREPSHRHAIWKANGFEELMEFADLLLERPQFAGLVLEAHLEGNEDERETEESEIPYLPLLTTRAIHVIIKELPNLQELRFSSHIPHPSGQKQLMESIGQLECLQYADLGGQTSFIDVDAFLLALPAFSSAQYFRGAVRIDPSRALPLLQRCSLSRCDLYATGADAEALQKLLDALALDARSLEVCIEDDGWVTFITPAEVEAACSPYIVKGSFVSWSHFRRNMDPRPHLPQLPVDVAWVLLEIKSTTGPGRYTVYVRFWTGTGSDLPACIKYLCGNVLQFQALRDEHWSIRAGGRRTWGEENVRLLQAVAKKAGTTLEWC</sequence>
<organism evidence="3 4">
    <name type="scientific">Leucosporidium creatinivorum</name>
    <dbReference type="NCBI Taxonomy" id="106004"/>
    <lineage>
        <taxon>Eukaryota</taxon>
        <taxon>Fungi</taxon>
        <taxon>Dikarya</taxon>
        <taxon>Basidiomycota</taxon>
        <taxon>Pucciniomycotina</taxon>
        <taxon>Microbotryomycetes</taxon>
        <taxon>Leucosporidiales</taxon>
        <taxon>Leucosporidium</taxon>
    </lineage>
</organism>
<dbReference type="InParanoid" id="A0A1Y2DX42"/>
<feature type="region of interest" description="Disordered" evidence="1">
    <location>
        <begin position="1"/>
        <end position="38"/>
    </location>
</feature>
<evidence type="ECO:0000256" key="1">
    <source>
        <dbReference type="SAM" id="MobiDB-lite"/>
    </source>
</evidence>
<feature type="domain" description="F-box" evidence="2">
    <location>
        <begin position="70"/>
        <end position="116"/>
    </location>
</feature>
<dbReference type="AlphaFoldDB" id="A0A1Y2DX42"/>
<dbReference type="InterPro" id="IPR036047">
    <property type="entry name" value="F-box-like_dom_sf"/>
</dbReference>
<evidence type="ECO:0000259" key="2">
    <source>
        <dbReference type="PROSITE" id="PS50181"/>
    </source>
</evidence>
<dbReference type="SMART" id="SM00256">
    <property type="entry name" value="FBOX"/>
    <property type="match status" value="1"/>
</dbReference>
<reference evidence="3 4" key="1">
    <citation type="submission" date="2016-07" db="EMBL/GenBank/DDBJ databases">
        <title>Pervasive Adenine N6-methylation of Active Genes in Fungi.</title>
        <authorList>
            <consortium name="DOE Joint Genome Institute"/>
            <person name="Mondo S.J."/>
            <person name="Dannebaum R.O."/>
            <person name="Kuo R.C."/>
            <person name="Labutti K."/>
            <person name="Haridas S."/>
            <person name="Kuo A."/>
            <person name="Salamov A."/>
            <person name="Ahrendt S.R."/>
            <person name="Lipzen A."/>
            <person name="Sullivan W."/>
            <person name="Andreopoulos W.B."/>
            <person name="Clum A."/>
            <person name="Lindquist E."/>
            <person name="Daum C."/>
            <person name="Ramamoorthy G.K."/>
            <person name="Gryganskyi A."/>
            <person name="Culley D."/>
            <person name="Magnuson J.K."/>
            <person name="James T.Y."/>
            <person name="O'Malley M.A."/>
            <person name="Stajich J.E."/>
            <person name="Spatafora J.W."/>
            <person name="Visel A."/>
            <person name="Grigoriev I.V."/>
        </authorList>
    </citation>
    <scope>NUCLEOTIDE SEQUENCE [LARGE SCALE GENOMIC DNA]</scope>
    <source>
        <strain evidence="3 4">62-1032</strain>
    </source>
</reference>
<keyword evidence="4" id="KW-1185">Reference proteome</keyword>